<feature type="transmembrane region" description="Helical" evidence="1">
    <location>
        <begin position="159"/>
        <end position="184"/>
    </location>
</feature>
<keyword evidence="1" id="KW-1133">Transmembrane helix</keyword>
<comment type="caution">
    <text evidence="2">The sequence shown here is derived from an EMBL/GenBank/DDBJ whole genome shotgun (WGS) entry which is preliminary data.</text>
</comment>
<dbReference type="PANTHER" id="PTHR35043:SF8">
    <property type="entry name" value="DUF4220 DOMAIN-CONTAINING PROTEIN"/>
    <property type="match status" value="1"/>
</dbReference>
<gene>
    <name evidence="2" type="ORF">FMEXI_10236</name>
</gene>
<keyword evidence="1" id="KW-0472">Membrane</keyword>
<evidence type="ECO:0000313" key="3">
    <source>
        <dbReference type="Proteomes" id="UP000522262"/>
    </source>
</evidence>
<organism evidence="2 3">
    <name type="scientific">Fusarium mexicanum</name>
    <dbReference type="NCBI Taxonomy" id="751941"/>
    <lineage>
        <taxon>Eukaryota</taxon>
        <taxon>Fungi</taxon>
        <taxon>Dikarya</taxon>
        <taxon>Ascomycota</taxon>
        <taxon>Pezizomycotina</taxon>
        <taxon>Sordariomycetes</taxon>
        <taxon>Hypocreomycetidae</taxon>
        <taxon>Hypocreales</taxon>
        <taxon>Nectriaceae</taxon>
        <taxon>Fusarium</taxon>
        <taxon>Fusarium fujikuroi species complex</taxon>
    </lineage>
</organism>
<accession>A0A8H5IH29</accession>
<reference evidence="2 3" key="1">
    <citation type="submission" date="2020-05" db="EMBL/GenBank/DDBJ databases">
        <title>Identification and distribution of gene clusters putatively required for synthesis of sphingolipid metabolism inhibitors in phylogenetically diverse species of the filamentous fungus Fusarium.</title>
        <authorList>
            <person name="Kim H.-S."/>
            <person name="Busman M."/>
            <person name="Brown D.W."/>
            <person name="Divon H."/>
            <person name="Uhlig S."/>
            <person name="Proctor R.H."/>
        </authorList>
    </citation>
    <scope>NUCLEOTIDE SEQUENCE [LARGE SCALE GENOMIC DNA]</scope>
    <source>
        <strain evidence="2 3">NRRL 53147</strain>
    </source>
</reference>
<feature type="transmembrane region" description="Helical" evidence="1">
    <location>
        <begin position="236"/>
        <end position="265"/>
    </location>
</feature>
<name>A0A8H5IH29_9HYPO</name>
<dbReference type="AlphaFoldDB" id="A0A8H5IH29"/>
<keyword evidence="1" id="KW-0812">Transmembrane</keyword>
<evidence type="ECO:0000313" key="2">
    <source>
        <dbReference type="EMBL" id="KAF5536636.1"/>
    </source>
</evidence>
<dbReference type="Proteomes" id="UP000522262">
    <property type="component" value="Unassembled WGS sequence"/>
</dbReference>
<dbReference type="EMBL" id="JAAOAM010000254">
    <property type="protein sequence ID" value="KAF5536636.1"/>
    <property type="molecule type" value="Genomic_DNA"/>
</dbReference>
<feature type="transmembrane region" description="Helical" evidence="1">
    <location>
        <begin position="20"/>
        <end position="41"/>
    </location>
</feature>
<evidence type="ECO:0000256" key="1">
    <source>
        <dbReference type="SAM" id="Phobius"/>
    </source>
</evidence>
<proteinExistence type="predicted"/>
<dbReference type="PANTHER" id="PTHR35043">
    <property type="entry name" value="TRANSCRIPTION FACTOR DOMAIN-CONTAINING PROTEIN"/>
    <property type="match status" value="1"/>
</dbReference>
<feature type="transmembrane region" description="Helical" evidence="1">
    <location>
        <begin position="196"/>
        <end position="224"/>
    </location>
</feature>
<keyword evidence="3" id="KW-1185">Reference proteome</keyword>
<protein>
    <submittedName>
        <fullName evidence="2">Uncharacterized protein</fullName>
    </submittedName>
</protein>
<sequence length="288" mass="32649">MQCTWLVVQSIARTAQGHAISQLELATLAFIPCALAMYSLWWQKPFGIERRHMLLRFPEGMSTLPGDFTFSIDDLLETEPGKELLNMRRNDSGSDMFADLIFMQQDESHKSGDGKSTEDFIAKRRDTTEGTSAVLTETTSRVAEETRNAKTLKSLFRKVLLPFLPSIVLYFTAVVFSAIHLAAWNWEFPSHMVRELWRWFALAALLTSLFIVAMLGFSMLLDLGPLKRSLEWLDDIIATVMAVLACAVLFFYTAARLVILGLTLYSLSSMPERAYGKVSWMAWIPHFS</sequence>